<dbReference type="PANTHER" id="PTHR41700:SF1">
    <property type="entry name" value="N-ACETYLTRANSFERASE DOMAIN-CONTAINING PROTEIN"/>
    <property type="match status" value="1"/>
</dbReference>
<proteinExistence type="predicted"/>
<dbReference type="EMBL" id="CP065959">
    <property type="protein sequence ID" value="QQC92880.1"/>
    <property type="molecule type" value="Genomic_DNA"/>
</dbReference>
<dbReference type="KEGG" id="ssia:A7J05_03840"/>
<dbReference type="GO" id="GO:0016740">
    <property type="term" value="F:transferase activity"/>
    <property type="evidence" value="ECO:0007669"/>
    <property type="project" value="UniProtKB-KW"/>
</dbReference>
<accession>A0A1P8TBJ3</accession>
<gene>
    <name evidence="1" type="ORF">A7J05_03840</name>
    <name evidence="2" type="ORF">I8755_34445</name>
</gene>
<dbReference type="RefSeq" id="WP_076682802.1">
    <property type="nucleotide sequence ID" value="NZ_CP015588.1"/>
</dbReference>
<dbReference type="AlphaFoldDB" id="A0A1P8TBJ3"/>
<dbReference type="InterPro" id="IPR038764">
    <property type="entry name" value="GNAT_N_AcTrfase_prd"/>
</dbReference>
<reference evidence="1 3" key="1">
    <citation type="submission" date="2016-05" db="EMBL/GenBank/DDBJ databases">
        <authorList>
            <person name="Gu J."/>
        </authorList>
    </citation>
    <scope>NUCLEOTIDE SEQUENCE [LARGE SCALE GENOMIC DNA]</scope>
    <source>
        <strain evidence="1 3">ACCC40021</strain>
    </source>
</reference>
<protein>
    <submittedName>
        <fullName evidence="2">GNAT family N-acetyltransferase</fullName>
    </submittedName>
</protein>
<dbReference type="PANTHER" id="PTHR41700">
    <property type="entry name" value="GCN5-RELATED N-ACETYLTRANSFERASE"/>
    <property type="match status" value="1"/>
</dbReference>
<keyword evidence="2" id="KW-0808">Transferase</keyword>
<evidence type="ECO:0000313" key="1">
    <source>
        <dbReference type="EMBL" id="APY84992.1"/>
    </source>
</evidence>
<dbReference type="Proteomes" id="UP000187191">
    <property type="component" value="Chromosome"/>
</dbReference>
<sequence>MSGLTVRELHDLPDLEAVDSLFSRIWGAGPGGSPMGVEQMRALSHAGNYVAGAYADGRLVGATVAFFAAPVGQALHSHVTGALPGHAAGLALKRHQRAWALDRGLSRITWTYDPLVRRNAHFNLTKLGARPVEYLTGFYGPMDDAINGGDDTDRALCSWELSDPAVVAAAASAPLPVTVPDGAVTALAARDGLPVTGRLDAPALLVEVPPDIEALRRTDPGAAKAWRLALREVLGGLLATGATVTGFDDRTSYVVVRDTTP</sequence>
<dbReference type="Proteomes" id="UP000596130">
    <property type="component" value="Chromosome"/>
</dbReference>
<keyword evidence="3" id="KW-1185">Reference proteome</keyword>
<dbReference type="OrthoDB" id="9797990at2"/>
<organism evidence="2 4">
    <name type="scientific">Streptomyces alfalfae</name>
    <dbReference type="NCBI Taxonomy" id="1642299"/>
    <lineage>
        <taxon>Bacteria</taxon>
        <taxon>Bacillati</taxon>
        <taxon>Actinomycetota</taxon>
        <taxon>Actinomycetes</taxon>
        <taxon>Kitasatosporales</taxon>
        <taxon>Streptomycetaceae</taxon>
        <taxon>Streptomyces</taxon>
    </lineage>
</organism>
<dbReference type="SUPFAM" id="SSF55729">
    <property type="entry name" value="Acyl-CoA N-acyltransferases (Nat)"/>
    <property type="match status" value="1"/>
</dbReference>
<name>A0A1P8TBJ3_9ACTN</name>
<evidence type="ECO:0000313" key="4">
    <source>
        <dbReference type="Proteomes" id="UP000596130"/>
    </source>
</evidence>
<dbReference type="EMBL" id="CP015588">
    <property type="protein sequence ID" value="APY84992.1"/>
    <property type="molecule type" value="Genomic_DNA"/>
</dbReference>
<evidence type="ECO:0000313" key="3">
    <source>
        <dbReference type="Proteomes" id="UP000187191"/>
    </source>
</evidence>
<dbReference type="InterPro" id="IPR016181">
    <property type="entry name" value="Acyl_CoA_acyltransferase"/>
</dbReference>
<evidence type="ECO:0000313" key="2">
    <source>
        <dbReference type="EMBL" id="QQC92880.1"/>
    </source>
</evidence>
<reference evidence="2 4" key="2">
    <citation type="submission" date="2020-12" db="EMBL/GenBank/DDBJ databases">
        <title>Identification and biosynthesis of polyene macrolides produced by Streptomyces alfalfae Men-myco-93-63.</title>
        <authorList>
            <person name="Liu D."/>
            <person name="Li Y."/>
            <person name="Liu L."/>
            <person name="Han X."/>
            <person name="Shen F."/>
        </authorList>
    </citation>
    <scope>NUCLEOTIDE SEQUENCE [LARGE SCALE GENOMIC DNA]</scope>
    <source>
        <strain evidence="2 4">Men-myco-93-63</strain>
    </source>
</reference>